<reference evidence="3" key="1">
    <citation type="journal article" date="2008" name="J. Bacteriol.">
        <title>Genome sequence of the streptomycin-producing microorganism Streptomyces griseus IFO 13350.</title>
        <authorList>
            <person name="Ohnishi Y."/>
            <person name="Ishikawa J."/>
            <person name="Hara H."/>
            <person name="Suzuki H."/>
            <person name="Ikenoya M."/>
            <person name="Ikeda H."/>
            <person name="Yamashita A."/>
            <person name="Hattori M."/>
            <person name="Horinouchi S."/>
        </authorList>
    </citation>
    <scope>NUCLEOTIDE SEQUENCE [LARGE SCALE GENOMIC DNA]</scope>
    <source>
        <strain evidence="3">JCM 4626 / NBRC 13350</strain>
    </source>
</reference>
<name>B1VL89_STRGG</name>
<proteinExistence type="predicted"/>
<dbReference type="eggNOG" id="COG3631">
    <property type="taxonomic scope" value="Bacteria"/>
</dbReference>
<evidence type="ECO:0000313" key="3">
    <source>
        <dbReference type="Proteomes" id="UP000001685"/>
    </source>
</evidence>
<dbReference type="PANTHER" id="PTHR41252">
    <property type="entry name" value="BLR2505 PROTEIN"/>
    <property type="match status" value="1"/>
</dbReference>
<dbReference type="AlphaFoldDB" id="B1VL89"/>
<protein>
    <recommendedName>
        <fullName evidence="1">SnoaL-like domain-containing protein</fullName>
    </recommendedName>
</protein>
<dbReference type="HOGENOM" id="CLU_107220_2_1_11"/>
<dbReference type="SUPFAM" id="SSF54427">
    <property type="entry name" value="NTF2-like"/>
    <property type="match status" value="1"/>
</dbReference>
<evidence type="ECO:0000259" key="1">
    <source>
        <dbReference type="Pfam" id="PF12680"/>
    </source>
</evidence>
<sequence length="153" mass="16856">MTDQTETPPPARVVQDAGASTVTPPNLELVQEAYRAFGRQDADVLLGILAPDIRWIHPVGMSAYQLGGARHGHAGVRSFLARVPAVLGGMRLEPREFVCAGDRIVVFGVRQVTSLRGHTEELEFVHSWTLRDGKATVMEDIFDTVLFHRLIEA</sequence>
<dbReference type="EMBL" id="AP009493">
    <property type="protein sequence ID" value="BAG20117.1"/>
    <property type="molecule type" value="Genomic_DNA"/>
</dbReference>
<dbReference type="PANTHER" id="PTHR41252:SF1">
    <property type="entry name" value="BLR2505 PROTEIN"/>
    <property type="match status" value="1"/>
</dbReference>
<organism evidence="2 3">
    <name type="scientific">Streptomyces griseus subsp. griseus (strain JCM 4626 / CBS 651.72 / NBRC 13350 / KCC S-0626 / ISP 5235)</name>
    <dbReference type="NCBI Taxonomy" id="455632"/>
    <lineage>
        <taxon>Bacteria</taxon>
        <taxon>Bacillati</taxon>
        <taxon>Actinomycetota</taxon>
        <taxon>Actinomycetes</taxon>
        <taxon>Kitasatosporales</taxon>
        <taxon>Streptomycetaceae</taxon>
        <taxon>Streptomyces</taxon>
    </lineage>
</organism>
<dbReference type="InterPro" id="IPR037401">
    <property type="entry name" value="SnoaL-like"/>
</dbReference>
<accession>B1VL89</accession>
<evidence type="ECO:0000313" key="2">
    <source>
        <dbReference type="EMBL" id="BAG20117.1"/>
    </source>
</evidence>
<dbReference type="InterPro" id="IPR032710">
    <property type="entry name" value="NTF2-like_dom_sf"/>
</dbReference>
<dbReference type="Pfam" id="PF12680">
    <property type="entry name" value="SnoaL_2"/>
    <property type="match status" value="1"/>
</dbReference>
<gene>
    <name evidence="2" type="ordered locus">SGR_3288</name>
</gene>
<dbReference type="Proteomes" id="UP000001685">
    <property type="component" value="Chromosome"/>
</dbReference>
<dbReference type="KEGG" id="sgr:SGR_3288"/>
<dbReference type="Gene3D" id="3.10.450.50">
    <property type="match status" value="1"/>
</dbReference>
<feature type="domain" description="SnoaL-like" evidence="1">
    <location>
        <begin position="30"/>
        <end position="136"/>
    </location>
</feature>